<evidence type="ECO:0000313" key="1">
    <source>
        <dbReference type="EMBL" id="QSO49311.1"/>
    </source>
</evidence>
<name>A0A9X7W256_9BACL</name>
<protein>
    <submittedName>
        <fullName evidence="1">Uncharacterized protein</fullName>
    </submittedName>
</protein>
<evidence type="ECO:0000313" key="2">
    <source>
        <dbReference type="Proteomes" id="UP000663505"/>
    </source>
</evidence>
<dbReference type="Proteomes" id="UP000663505">
    <property type="component" value="Chromosome"/>
</dbReference>
<accession>A0A9X7W256</accession>
<proteinExistence type="predicted"/>
<dbReference type="RefSeq" id="WP_206658624.1">
    <property type="nucleotide sequence ID" value="NZ_CP071182.1"/>
</dbReference>
<dbReference type="AlphaFoldDB" id="A0A9X7W256"/>
<gene>
    <name evidence="1" type="ORF">JZ786_10530</name>
</gene>
<reference evidence="1 2" key="1">
    <citation type="submission" date="2021-02" db="EMBL/GenBank/DDBJ databases">
        <title>Alicyclobacillus curvatus sp. nov. and Alicyclobacillus mengziensis sp. nov., two acidophilic bacteria isolated from acid mine drainage.</title>
        <authorList>
            <person name="Huang Y."/>
        </authorList>
    </citation>
    <scope>NUCLEOTIDE SEQUENCE [LARGE SCALE GENOMIC DNA]</scope>
    <source>
        <strain evidence="1 2">S30H14</strain>
    </source>
</reference>
<keyword evidence="2" id="KW-1185">Reference proteome</keyword>
<organism evidence="1 2">
    <name type="scientific">Alicyclobacillus mengziensis</name>
    <dbReference type="NCBI Taxonomy" id="2931921"/>
    <lineage>
        <taxon>Bacteria</taxon>
        <taxon>Bacillati</taxon>
        <taxon>Bacillota</taxon>
        <taxon>Bacilli</taxon>
        <taxon>Bacillales</taxon>
        <taxon>Alicyclobacillaceae</taxon>
        <taxon>Alicyclobacillus</taxon>
    </lineage>
</organism>
<dbReference type="KEGG" id="afx:JZ786_10530"/>
<sequence length="136" mass="14934">MKKTRRSVVTMKVAAVIAPDGESVSSLVGGPVIRIRDTNSGEEREVRNPAISAASHRRIAALQAILGQGAETVVNPPGTFCAHSYQLARNHTVKFWDVPEGTSWTKLWRDHPVVPENLSVEISEDHLASGHQHHHH</sequence>
<dbReference type="EMBL" id="CP071182">
    <property type="protein sequence ID" value="QSO49311.1"/>
    <property type="molecule type" value="Genomic_DNA"/>
</dbReference>